<gene>
    <name evidence="2" type="ORF">ACFQ1G_02350</name>
</gene>
<comment type="caution">
    <text evidence="2">The sequence shown here is derived from an EMBL/GenBank/DDBJ whole genome shotgun (WGS) entry which is preliminary data.</text>
</comment>
<sequence>MTRNISLLILMVFAGIFNSSSQNDSPYELSWAKDGTWVGAGLGLNALGFKLIQDKEDLTMEELAAISKDDVPGIDRWSAGYYSENADKISYYPFYGSFAVPFAMMLTEDFSPHAGQISVLFIETMATTGALYTITAGSINRSRPLVYNEDLPDNERRESGARRSFFAGHTAATAAATFFAAKIFNDFNPDSWARPYVWTAAALVPAYVGYLRLEAGKHFLTDNILGYSIGAVSGILIPELHKKENSNLSLYPAAGRDYQGLSLNYSF</sequence>
<dbReference type="Gene3D" id="1.20.144.10">
    <property type="entry name" value="Phosphatidic acid phosphatase type 2/haloperoxidase"/>
    <property type="match status" value="1"/>
</dbReference>
<dbReference type="EMBL" id="JBHTJP010000032">
    <property type="protein sequence ID" value="MFD0975621.1"/>
    <property type="molecule type" value="Genomic_DNA"/>
</dbReference>
<evidence type="ECO:0000313" key="3">
    <source>
        <dbReference type="Proteomes" id="UP001597100"/>
    </source>
</evidence>
<organism evidence="2 3">
    <name type="scientific">Salinimicrobium gaetbulicola</name>
    <dbReference type="NCBI Taxonomy" id="999702"/>
    <lineage>
        <taxon>Bacteria</taxon>
        <taxon>Pseudomonadati</taxon>
        <taxon>Bacteroidota</taxon>
        <taxon>Flavobacteriia</taxon>
        <taxon>Flavobacteriales</taxon>
        <taxon>Flavobacteriaceae</taxon>
        <taxon>Salinimicrobium</taxon>
    </lineage>
</organism>
<dbReference type="RefSeq" id="WP_380736663.1">
    <property type="nucleotide sequence ID" value="NZ_JBHTJP010000032.1"/>
</dbReference>
<dbReference type="Pfam" id="PF01569">
    <property type="entry name" value="PAP2"/>
    <property type="match status" value="1"/>
</dbReference>
<evidence type="ECO:0000313" key="2">
    <source>
        <dbReference type="EMBL" id="MFD0975621.1"/>
    </source>
</evidence>
<proteinExistence type="predicted"/>
<dbReference type="SUPFAM" id="SSF48317">
    <property type="entry name" value="Acid phosphatase/Vanadium-dependent haloperoxidase"/>
    <property type="match status" value="1"/>
</dbReference>
<accession>A0ABW3IC94</accession>
<keyword evidence="3" id="KW-1185">Reference proteome</keyword>
<name>A0ABW3IC94_9FLAO</name>
<evidence type="ECO:0000259" key="1">
    <source>
        <dbReference type="SMART" id="SM00014"/>
    </source>
</evidence>
<dbReference type="Proteomes" id="UP001597100">
    <property type="component" value="Unassembled WGS sequence"/>
</dbReference>
<dbReference type="InterPro" id="IPR036938">
    <property type="entry name" value="PAP2/HPO_sf"/>
</dbReference>
<dbReference type="InterPro" id="IPR000326">
    <property type="entry name" value="PAP2/HPO"/>
</dbReference>
<reference evidence="3" key="1">
    <citation type="journal article" date="2019" name="Int. J. Syst. Evol. Microbiol.">
        <title>The Global Catalogue of Microorganisms (GCM) 10K type strain sequencing project: providing services to taxonomists for standard genome sequencing and annotation.</title>
        <authorList>
            <consortium name="The Broad Institute Genomics Platform"/>
            <consortium name="The Broad Institute Genome Sequencing Center for Infectious Disease"/>
            <person name="Wu L."/>
            <person name="Ma J."/>
        </authorList>
    </citation>
    <scope>NUCLEOTIDE SEQUENCE [LARGE SCALE GENOMIC DNA]</scope>
    <source>
        <strain evidence="3">CCUG 60898</strain>
    </source>
</reference>
<feature type="domain" description="Phosphatidic acid phosphatase type 2/haloperoxidase" evidence="1">
    <location>
        <begin position="116"/>
        <end position="238"/>
    </location>
</feature>
<dbReference type="SMART" id="SM00014">
    <property type="entry name" value="acidPPc"/>
    <property type="match status" value="1"/>
</dbReference>
<protein>
    <submittedName>
        <fullName evidence="2">Phosphatase PAP2 family protein</fullName>
    </submittedName>
</protein>